<keyword evidence="7" id="KW-1185">Reference proteome</keyword>
<evidence type="ECO:0000256" key="2">
    <source>
        <dbReference type="ARBA" id="ARBA00022692"/>
    </source>
</evidence>
<feature type="compositionally biased region" description="Basic residues" evidence="5">
    <location>
        <begin position="136"/>
        <end position="158"/>
    </location>
</feature>
<keyword evidence="3" id="KW-1133">Transmembrane helix</keyword>
<sequence length="158" mass="17119">MLAVPFLVDGVENLRDPAPRAKELAPTVHRLAQRYSWLPDDPELVVRVQGAAGVAGGTMLVLGKAGRLSCLVLAAQSVPTLMAEVRAFRSGDPEERTRVQSVAVRDVSLLGALLLAATEPKRRPPRLVYDAEHAVRSARRSSAKARRQAGKKMHRLAS</sequence>
<feature type="region of interest" description="Disordered" evidence="5">
    <location>
        <begin position="127"/>
        <end position="158"/>
    </location>
</feature>
<accession>A0A852TP99</accession>
<gene>
    <name evidence="6" type="ORF">HDA32_000898</name>
</gene>
<organism evidence="6 7">
    <name type="scientific">Spinactinospora alkalitolerans</name>
    <dbReference type="NCBI Taxonomy" id="687207"/>
    <lineage>
        <taxon>Bacteria</taxon>
        <taxon>Bacillati</taxon>
        <taxon>Actinomycetota</taxon>
        <taxon>Actinomycetes</taxon>
        <taxon>Streptosporangiales</taxon>
        <taxon>Nocardiopsidaceae</taxon>
        <taxon>Spinactinospora</taxon>
    </lineage>
</organism>
<evidence type="ECO:0000256" key="5">
    <source>
        <dbReference type="SAM" id="MobiDB-lite"/>
    </source>
</evidence>
<dbReference type="Pfam" id="PF07681">
    <property type="entry name" value="DoxX"/>
    <property type="match status" value="1"/>
</dbReference>
<dbReference type="InterPro" id="IPR032808">
    <property type="entry name" value="DoxX"/>
</dbReference>
<reference evidence="6 7" key="1">
    <citation type="submission" date="2020-07" db="EMBL/GenBank/DDBJ databases">
        <title>Sequencing the genomes of 1000 actinobacteria strains.</title>
        <authorList>
            <person name="Klenk H.-P."/>
        </authorList>
    </citation>
    <scope>NUCLEOTIDE SEQUENCE [LARGE SCALE GENOMIC DNA]</scope>
    <source>
        <strain evidence="6 7">CXB654</strain>
    </source>
</reference>
<dbReference type="RefSeq" id="WP_179641951.1">
    <property type="nucleotide sequence ID" value="NZ_BAAAYY010000024.1"/>
</dbReference>
<dbReference type="AlphaFoldDB" id="A0A852TP99"/>
<proteinExistence type="predicted"/>
<comment type="subcellular location">
    <subcellularLocation>
        <location evidence="1">Membrane</location>
        <topology evidence="1">Multi-pass membrane protein</topology>
    </subcellularLocation>
</comment>
<name>A0A852TP99_9ACTN</name>
<keyword evidence="4" id="KW-0472">Membrane</keyword>
<evidence type="ECO:0000313" key="6">
    <source>
        <dbReference type="EMBL" id="NYE45778.1"/>
    </source>
</evidence>
<evidence type="ECO:0000256" key="1">
    <source>
        <dbReference type="ARBA" id="ARBA00004141"/>
    </source>
</evidence>
<dbReference type="EMBL" id="JACCCC010000001">
    <property type="protein sequence ID" value="NYE45778.1"/>
    <property type="molecule type" value="Genomic_DNA"/>
</dbReference>
<protein>
    <submittedName>
        <fullName evidence="6">Putative membrane protein YphA (DoxX/SURF4 family)</fullName>
    </submittedName>
</protein>
<dbReference type="Proteomes" id="UP000589036">
    <property type="component" value="Unassembled WGS sequence"/>
</dbReference>
<evidence type="ECO:0000256" key="3">
    <source>
        <dbReference type="ARBA" id="ARBA00022989"/>
    </source>
</evidence>
<evidence type="ECO:0000313" key="7">
    <source>
        <dbReference type="Proteomes" id="UP000589036"/>
    </source>
</evidence>
<evidence type="ECO:0000256" key="4">
    <source>
        <dbReference type="ARBA" id="ARBA00023136"/>
    </source>
</evidence>
<comment type="caution">
    <text evidence="6">The sequence shown here is derived from an EMBL/GenBank/DDBJ whole genome shotgun (WGS) entry which is preliminary data.</text>
</comment>
<keyword evidence="2" id="KW-0812">Transmembrane</keyword>